<feature type="chain" id="PRO_5005291813" description="Tetratricopeptide repeat protein" evidence="1">
    <location>
        <begin position="23"/>
        <end position="129"/>
    </location>
</feature>
<comment type="caution">
    <text evidence="2">The sequence shown here is derived from an EMBL/GenBank/DDBJ whole genome shotgun (WGS) entry which is preliminary data.</text>
</comment>
<dbReference type="RefSeq" id="WP_066602187.1">
    <property type="nucleotide sequence ID" value="NZ_KQ130434.1"/>
</dbReference>
<dbReference type="InterPro" id="IPR011990">
    <property type="entry name" value="TPR-like_helical_dom_sf"/>
</dbReference>
<protein>
    <recommendedName>
        <fullName evidence="4">Tetratricopeptide repeat protein</fullName>
    </recommendedName>
</protein>
<gene>
    <name evidence="2" type="ORF">V473_07910</name>
</gene>
<dbReference type="Gene3D" id="1.25.40.10">
    <property type="entry name" value="Tetratricopeptide repeat domain"/>
    <property type="match status" value="1"/>
</dbReference>
<keyword evidence="1" id="KW-0732">Signal</keyword>
<sequence>MKKVAAIMGLALAVMTPNMAQAAAEGQDLVVVAGPEGRLAASALAAGRYDAALRKLEPMQVYGENDPARLINLGNAYAGVGRLAQAREAYRSARFAPETTLVLANGAEESSRTVAMRALTRLNPSYAMR</sequence>
<dbReference type="STRING" id="1420583.V473_07910"/>
<evidence type="ECO:0008006" key="4">
    <source>
        <dbReference type="Google" id="ProtNLM"/>
    </source>
</evidence>
<feature type="signal peptide" evidence="1">
    <location>
        <begin position="1"/>
        <end position="22"/>
    </location>
</feature>
<dbReference type="AlphaFoldDB" id="A0A0J7Y2P6"/>
<evidence type="ECO:0000313" key="3">
    <source>
        <dbReference type="Proteomes" id="UP000052232"/>
    </source>
</evidence>
<dbReference type="SUPFAM" id="SSF48452">
    <property type="entry name" value="TPR-like"/>
    <property type="match status" value="1"/>
</dbReference>
<evidence type="ECO:0000313" key="2">
    <source>
        <dbReference type="EMBL" id="KMS58074.1"/>
    </source>
</evidence>
<dbReference type="EMBL" id="JACT01000001">
    <property type="protein sequence ID" value="KMS58074.1"/>
    <property type="molecule type" value="Genomic_DNA"/>
</dbReference>
<dbReference type="Proteomes" id="UP000052232">
    <property type="component" value="Unassembled WGS sequence"/>
</dbReference>
<name>A0A0J7Y2P6_9SPHN</name>
<evidence type="ECO:0000256" key="1">
    <source>
        <dbReference type="SAM" id="SignalP"/>
    </source>
</evidence>
<reference evidence="2 3" key="1">
    <citation type="journal article" date="2015" name="G3 (Bethesda)">
        <title>Insights into Ongoing Evolution of the Hexachlorocyclohexane Catabolic Pathway from Comparative Genomics of Ten Sphingomonadaceae Strains.</title>
        <authorList>
            <person name="Pearce S.L."/>
            <person name="Oakeshott J.G."/>
            <person name="Pandey G."/>
        </authorList>
    </citation>
    <scope>NUCLEOTIDE SEQUENCE [LARGE SCALE GENOMIC DNA]</scope>
    <source>
        <strain evidence="2 3">LL01</strain>
    </source>
</reference>
<dbReference type="PATRIC" id="fig|1420583.3.peg.1589"/>
<accession>A0A0J7Y2P6</accession>
<organism evidence="2 3">
    <name type="scientific">Sphingobium cupriresistens LL01</name>
    <dbReference type="NCBI Taxonomy" id="1420583"/>
    <lineage>
        <taxon>Bacteria</taxon>
        <taxon>Pseudomonadati</taxon>
        <taxon>Pseudomonadota</taxon>
        <taxon>Alphaproteobacteria</taxon>
        <taxon>Sphingomonadales</taxon>
        <taxon>Sphingomonadaceae</taxon>
        <taxon>Sphingobium</taxon>
    </lineage>
</organism>
<keyword evidence="3" id="KW-1185">Reference proteome</keyword>
<proteinExistence type="predicted"/>